<proteinExistence type="predicted"/>
<gene>
    <name evidence="1" type="ORF">SCHCODRAFT_107754</name>
</gene>
<reference evidence="1 2" key="1">
    <citation type="journal article" date="2010" name="Nat. Biotechnol.">
        <title>Genome sequence of the model mushroom Schizophyllum commune.</title>
        <authorList>
            <person name="Ohm R.A."/>
            <person name="de Jong J.F."/>
            <person name="Lugones L.G."/>
            <person name="Aerts A."/>
            <person name="Kothe E."/>
            <person name="Stajich J.E."/>
            <person name="de Vries R.P."/>
            <person name="Record E."/>
            <person name="Levasseur A."/>
            <person name="Baker S.E."/>
            <person name="Bartholomew K.A."/>
            <person name="Coutinho P.M."/>
            <person name="Erdmann S."/>
            <person name="Fowler T.J."/>
            <person name="Gathman A.C."/>
            <person name="Lombard V."/>
            <person name="Henrissat B."/>
            <person name="Knabe N."/>
            <person name="Kuees U."/>
            <person name="Lilly W.W."/>
            <person name="Lindquist E."/>
            <person name="Lucas S."/>
            <person name="Magnuson J.K."/>
            <person name="Piumi F."/>
            <person name="Raudaskoski M."/>
            <person name="Salamov A."/>
            <person name="Schmutz J."/>
            <person name="Schwarze F.W.M.R."/>
            <person name="vanKuyk P.A."/>
            <person name="Horton J.S."/>
            <person name="Grigoriev I.V."/>
            <person name="Woesten H.A.B."/>
        </authorList>
    </citation>
    <scope>NUCLEOTIDE SEQUENCE [LARGE SCALE GENOMIC DNA]</scope>
    <source>
        <strain evidence="2">H4-8 / FGSC 9210</strain>
    </source>
</reference>
<keyword evidence="2" id="KW-1185">Reference proteome</keyword>
<dbReference type="Proteomes" id="UP000007431">
    <property type="component" value="Unassembled WGS sequence"/>
</dbReference>
<feature type="non-terminal residue" evidence="1">
    <location>
        <position position="170"/>
    </location>
</feature>
<dbReference type="InParanoid" id="D8Q3A0"/>
<protein>
    <submittedName>
        <fullName evidence="1">Uncharacterized protein</fullName>
    </submittedName>
</protein>
<evidence type="ECO:0000313" key="2">
    <source>
        <dbReference type="Proteomes" id="UP000007431"/>
    </source>
</evidence>
<dbReference type="EMBL" id="GL377305">
    <property type="protein sequence ID" value="EFI98278.1"/>
    <property type="molecule type" value="Genomic_DNA"/>
</dbReference>
<organism evidence="2">
    <name type="scientific">Schizophyllum commune (strain H4-8 / FGSC 9210)</name>
    <name type="common">Split gill fungus</name>
    <dbReference type="NCBI Taxonomy" id="578458"/>
    <lineage>
        <taxon>Eukaryota</taxon>
        <taxon>Fungi</taxon>
        <taxon>Dikarya</taxon>
        <taxon>Basidiomycota</taxon>
        <taxon>Agaricomycotina</taxon>
        <taxon>Agaricomycetes</taxon>
        <taxon>Agaricomycetidae</taxon>
        <taxon>Agaricales</taxon>
        <taxon>Schizophyllaceae</taxon>
        <taxon>Schizophyllum</taxon>
    </lineage>
</organism>
<dbReference type="HOGENOM" id="CLU_1571553_0_0_1"/>
<sequence>MRTLRLQHRLHLPVHARLAHVDPPPGGCQKSCLPNQRVVLGEGEVRSAARGGGEEVRVTPRLIRIAHHRAFDILIDLEEIVNEQQHAARITLISGRVCPIAKRGEVRGGEVSEAEELLVVYGISPRRSTISISASAWAVGLLGGGNVAMPATVGGRGTFFLSALTSAWVC</sequence>
<accession>D8Q3A0</accession>
<dbReference type="AlphaFoldDB" id="D8Q3A0"/>
<name>D8Q3A0_SCHCM</name>
<evidence type="ECO:0000313" key="1">
    <source>
        <dbReference type="EMBL" id="EFI98278.1"/>
    </source>
</evidence>